<keyword evidence="2" id="KW-1185">Reference proteome</keyword>
<feature type="region of interest" description="Disordered" evidence="1">
    <location>
        <begin position="223"/>
        <end position="305"/>
    </location>
</feature>
<feature type="region of interest" description="Disordered" evidence="1">
    <location>
        <begin position="121"/>
        <end position="143"/>
    </location>
</feature>
<organism evidence="2 3">
    <name type="scientific">Globodera pallida</name>
    <name type="common">Potato cyst nematode worm</name>
    <name type="synonym">Heterodera pallida</name>
    <dbReference type="NCBI Taxonomy" id="36090"/>
    <lineage>
        <taxon>Eukaryota</taxon>
        <taxon>Metazoa</taxon>
        <taxon>Ecdysozoa</taxon>
        <taxon>Nematoda</taxon>
        <taxon>Chromadorea</taxon>
        <taxon>Rhabditida</taxon>
        <taxon>Tylenchina</taxon>
        <taxon>Tylenchomorpha</taxon>
        <taxon>Tylenchoidea</taxon>
        <taxon>Heteroderidae</taxon>
        <taxon>Heteroderinae</taxon>
        <taxon>Globodera</taxon>
    </lineage>
</organism>
<feature type="region of interest" description="Disordered" evidence="1">
    <location>
        <begin position="1"/>
        <end position="37"/>
    </location>
</feature>
<feature type="region of interest" description="Disordered" evidence="1">
    <location>
        <begin position="169"/>
        <end position="194"/>
    </location>
</feature>
<feature type="compositionally biased region" description="Basic residues" evidence="1">
    <location>
        <begin position="76"/>
        <end position="88"/>
    </location>
</feature>
<feature type="compositionally biased region" description="Low complexity" evidence="1">
    <location>
        <begin position="253"/>
        <end position="266"/>
    </location>
</feature>
<feature type="compositionally biased region" description="Low complexity" evidence="1">
    <location>
        <begin position="177"/>
        <end position="192"/>
    </location>
</feature>
<evidence type="ECO:0000313" key="2">
    <source>
        <dbReference type="Proteomes" id="UP000050741"/>
    </source>
</evidence>
<evidence type="ECO:0000256" key="1">
    <source>
        <dbReference type="SAM" id="MobiDB-lite"/>
    </source>
</evidence>
<feature type="region of interest" description="Disordered" evidence="1">
    <location>
        <begin position="71"/>
        <end position="108"/>
    </location>
</feature>
<feature type="region of interest" description="Disordered" evidence="1">
    <location>
        <begin position="321"/>
        <end position="363"/>
    </location>
</feature>
<accession>A0A183CME7</accession>
<sequence>MSAEDKLAAEMEMLPDRSPQLGDKPLSPSKLSETQDRNVTDAIASVMERVAKASFSVGNAGGKTGKLWEKIGRTKVPVHPKSKSHFSKRGSLNIGNSGVPSNQQQSAIQAITSAASSVSFQSSAVSRTPTPQTPNSSGMTGVASTTTSGVSVGFGGNCGEHLVSMERKQQPFGSGGSSYPPSLQQQSQQQRSADVLPTVCRPFSYPAPGVALAENGNGMALANSLPTRSGYETTSGSNSPFQTQSVQQALADSSTSASTTPTTASSVGGGPSAQFNGHFHATTTAQFPPTSNSISPPAQRKAPLAAPRTIESMRFELDSCHQLITVKQPQTSQRKRRGDKGGDGGEQQQQHSTKRKTSKDSKG</sequence>
<proteinExistence type="predicted"/>
<feature type="compositionally biased region" description="Polar residues" evidence="1">
    <location>
        <begin position="281"/>
        <end position="296"/>
    </location>
</feature>
<evidence type="ECO:0000313" key="3">
    <source>
        <dbReference type="WBParaSite" id="GPLIN_001405300"/>
    </source>
</evidence>
<reference evidence="2" key="1">
    <citation type="submission" date="2014-05" db="EMBL/GenBank/DDBJ databases">
        <title>The genome and life-stage specific transcriptomes of Globodera pallida elucidate key aspects of plant parasitism by a cyst nematode.</title>
        <authorList>
            <person name="Cotton J.A."/>
            <person name="Lilley C.J."/>
            <person name="Jones L.M."/>
            <person name="Kikuchi T."/>
            <person name="Reid A.J."/>
            <person name="Thorpe P."/>
            <person name="Tsai I.J."/>
            <person name="Beasley H."/>
            <person name="Blok V."/>
            <person name="Cock P.J.A."/>
            <person name="Van den Akker S.E."/>
            <person name="Holroyd N."/>
            <person name="Hunt M."/>
            <person name="Mantelin S."/>
            <person name="Naghra H."/>
            <person name="Pain A."/>
            <person name="Palomares-Rius J.E."/>
            <person name="Zarowiecki M."/>
            <person name="Berriman M."/>
            <person name="Jones J.T."/>
            <person name="Urwin P.E."/>
        </authorList>
    </citation>
    <scope>NUCLEOTIDE SEQUENCE [LARGE SCALE GENOMIC DNA]</scope>
    <source>
        <strain evidence="2">Lindley</strain>
    </source>
</reference>
<protein>
    <submittedName>
        <fullName evidence="3">Uncharacterized protein</fullName>
    </submittedName>
</protein>
<dbReference type="Proteomes" id="UP000050741">
    <property type="component" value="Unassembled WGS sequence"/>
</dbReference>
<dbReference type="WBParaSite" id="GPLIN_001405300">
    <property type="protein sequence ID" value="GPLIN_001405300"/>
    <property type="gene ID" value="GPLIN_001405300"/>
</dbReference>
<reference evidence="3" key="2">
    <citation type="submission" date="2016-06" db="UniProtKB">
        <authorList>
            <consortium name="WormBaseParasite"/>
        </authorList>
    </citation>
    <scope>IDENTIFICATION</scope>
</reference>
<dbReference type="AlphaFoldDB" id="A0A183CME7"/>
<feature type="compositionally biased region" description="Polar residues" evidence="1">
    <location>
        <begin position="224"/>
        <end position="252"/>
    </location>
</feature>
<name>A0A183CME7_GLOPA</name>
<feature type="compositionally biased region" description="Polar residues" evidence="1">
    <location>
        <begin position="93"/>
        <end position="102"/>
    </location>
</feature>